<keyword evidence="2" id="KW-1185">Reference proteome</keyword>
<dbReference type="AlphaFoldDB" id="A0A6H5HN88"/>
<evidence type="ECO:0000313" key="1">
    <source>
        <dbReference type="EMBL" id="CAB0018369.1"/>
    </source>
</evidence>
<feature type="non-terminal residue" evidence="1">
    <location>
        <position position="69"/>
    </location>
</feature>
<proteinExistence type="predicted"/>
<gene>
    <name evidence="1" type="ORF">NTEN_LOCUS22278</name>
</gene>
<reference evidence="1 2" key="1">
    <citation type="submission" date="2020-02" db="EMBL/GenBank/DDBJ databases">
        <authorList>
            <person name="Ferguson B K."/>
        </authorList>
    </citation>
    <scope>NUCLEOTIDE SEQUENCE [LARGE SCALE GENOMIC DNA]</scope>
</reference>
<organism evidence="1 2">
    <name type="scientific">Nesidiocoris tenuis</name>
    <dbReference type="NCBI Taxonomy" id="355587"/>
    <lineage>
        <taxon>Eukaryota</taxon>
        <taxon>Metazoa</taxon>
        <taxon>Ecdysozoa</taxon>
        <taxon>Arthropoda</taxon>
        <taxon>Hexapoda</taxon>
        <taxon>Insecta</taxon>
        <taxon>Pterygota</taxon>
        <taxon>Neoptera</taxon>
        <taxon>Paraneoptera</taxon>
        <taxon>Hemiptera</taxon>
        <taxon>Heteroptera</taxon>
        <taxon>Panheteroptera</taxon>
        <taxon>Cimicomorpha</taxon>
        <taxon>Miridae</taxon>
        <taxon>Dicyphina</taxon>
        <taxon>Nesidiocoris</taxon>
    </lineage>
</organism>
<dbReference type="EMBL" id="CADCXU010032724">
    <property type="protein sequence ID" value="CAB0018369.1"/>
    <property type="molecule type" value="Genomic_DNA"/>
</dbReference>
<dbReference type="Proteomes" id="UP000479000">
    <property type="component" value="Unassembled WGS sequence"/>
</dbReference>
<feature type="non-terminal residue" evidence="1">
    <location>
        <position position="1"/>
    </location>
</feature>
<accession>A0A6H5HN88</accession>
<name>A0A6H5HN88_9HEMI</name>
<protein>
    <submittedName>
        <fullName evidence="1">Uncharacterized protein</fullName>
    </submittedName>
</protein>
<evidence type="ECO:0000313" key="2">
    <source>
        <dbReference type="Proteomes" id="UP000479000"/>
    </source>
</evidence>
<sequence length="69" mass="7419">NSIWKRSRMERLGISTPTPLATNSPCPSSSFSFALPSQHSSDLLLDTSAKITTCCTKGFISTFFSTATS</sequence>